<evidence type="ECO:0000256" key="2">
    <source>
        <dbReference type="SAM" id="Phobius"/>
    </source>
</evidence>
<comment type="caution">
    <text evidence="3">The sequence shown here is derived from an EMBL/GenBank/DDBJ whole genome shotgun (WGS) entry which is preliminary data.</text>
</comment>
<feature type="transmembrane region" description="Helical" evidence="2">
    <location>
        <begin position="226"/>
        <end position="246"/>
    </location>
</feature>
<sequence length="264" mass="26935">MWDRRFLGVLAAALVVAFVMLPPVVAAAWTGAGPTSHGQLVQATQQGFADYWRAGGGQLDAGLQRLVDYWFAFHVVKGVISALLLGTLVALAVPLWRSRKLVAAGVSGLAVVAAAAVMANVQGMLAPLSSLLPMAGEPTLAAAGRELSAVLSSGAPMPASLEPMVSDFGWYHAVMVPIAGVAVLILLATSVLLWRGPSRAGHKPARGSSPAGHNPARGSSRAGHKVIAGVTLTLALVMGVVVTANATTAADPAPALLAFFQGGW</sequence>
<keyword evidence="4" id="KW-1185">Reference proteome</keyword>
<dbReference type="EMBL" id="JACHMF010000001">
    <property type="protein sequence ID" value="MBB4692337.1"/>
    <property type="molecule type" value="Genomic_DNA"/>
</dbReference>
<reference evidence="3 4" key="1">
    <citation type="submission" date="2020-08" db="EMBL/GenBank/DDBJ databases">
        <title>Sequencing the genomes of 1000 actinobacteria strains.</title>
        <authorList>
            <person name="Klenk H.-P."/>
        </authorList>
    </citation>
    <scope>NUCLEOTIDE SEQUENCE [LARGE SCALE GENOMIC DNA]</scope>
    <source>
        <strain evidence="3 4">DSM 45518</strain>
    </source>
</reference>
<evidence type="ECO:0000256" key="1">
    <source>
        <dbReference type="SAM" id="MobiDB-lite"/>
    </source>
</evidence>
<dbReference type="RefSeq" id="WP_184951064.1">
    <property type="nucleotide sequence ID" value="NZ_BOMC01000079.1"/>
</dbReference>
<feature type="transmembrane region" description="Helical" evidence="2">
    <location>
        <begin position="170"/>
        <end position="194"/>
    </location>
</feature>
<feature type="region of interest" description="Disordered" evidence="1">
    <location>
        <begin position="199"/>
        <end position="222"/>
    </location>
</feature>
<dbReference type="Proteomes" id="UP000542742">
    <property type="component" value="Unassembled WGS sequence"/>
</dbReference>
<organism evidence="3 4">
    <name type="scientific">Paractinoplanes abujensis</name>
    <dbReference type="NCBI Taxonomy" id="882441"/>
    <lineage>
        <taxon>Bacteria</taxon>
        <taxon>Bacillati</taxon>
        <taxon>Actinomycetota</taxon>
        <taxon>Actinomycetes</taxon>
        <taxon>Micromonosporales</taxon>
        <taxon>Micromonosporaceae</taxon>
        <taxon>Paractinoplanes</taxon>
    </lineage>
</organism>
<evidence type="ECO:0000313" key="3">
    <source>
        <dbReference type="EMBL" id="MBB4692337.1"/>
    </source>
</evidence>
<dbReference type="AlphaFoldDB" id="A0A7W7CPH9"/>
<proteinExistence type="predicted"/>
<feature type="transmembrane region" description="Helical" evidence="2">
    <location>
        <begin position="101"/>
        <end position="121"/>
    </location>
</feature>
<accession>A0A7W7CPH9</accession>
<keyword evidence="2" id="KW-0812">Transmembrane</keyword>
<protein>
    <submittedName>
        <fullName evidence="3">Uncharacterized protein</fullName>
    </submittedName>
</protein>
<gene>
    <name evidence="3" type="ORF">BKA14_002485</name>
</gene>
<feature type="transmembrane region" description="Helical" evidence="2">
    <location>
        <begin position="69"/>
        <end position="94"/>
    </location>
</feature>
<name>A0A7W7CPH9_9ACTN</name>
<evidence type="ECO:0000313" key="4">
    <source>
        <dbReference type="Proteomes" id="UP000542742"/>
    </source>
</evidence>
<keyword evidence="2" id="KW-0472">Membrane</keyword>
<keyword evidence="2" id="KW-1133">Transmembrane helix</keyword>